<feature type="region of interest" description="Disordered" evidence="1">
    <location>
        <begin position="78"/>
        <end position="97"/>
    </location>
</feature>
<evidence type="ECO:0000313" key="2">
    <source>
        <dbReference type="EMBL" id="KAG1566215.1"/>
    </source>
</evidence>
<sequence>MGLPIWKPKRSSLDEIQEDICKRRRPFRTRNIEQLSPTERISVIIRHSNNNEPVTNESNSYEMRRNRLLRRQNLLTSSFTERQQSSSSIYGSPSHGDEVEQRAEQFIWEKRDLLDQLQETTLLLEHYLSEITLSGSDSEDVSEFITQDMSSILESATALASLSRSELIFPYSSSNPDDHEQSTVENLLSLPPYSTHLQSLETSILLAHRRIRQQLGLFSNIRSNHLQPSPLSPPSRS</sequence>
<dbReference type="Proteomes" id="UP000740926">
    <property type="component" value="Unassembled WGS sequence"/>
</dbReference>
<feature type="compositionally biased region" description="Low complexity" evidence="1">
    <location>
        <begin position="78"/>
        <end position="94"/>
    </location>
</feature>
<protein>
    <submittedName>
        <fullName evidence="2">Uncharacterized protein</fullName>
    </submittedName>
</protein>
<reference evidence="2 3" key="1">
    <citation type="journal article" date="2020" name="Microb. Genom.">
        <title>Genetic diversity of clinical and environmental Mucorales isolates obtained from an investigation of mucormycosis cases among solid organ transplant recipients.</title>
        <authorList>
            <person name="Nguyen M.H."/>
            <person name="Kaul D."/>
            <person name="Muto C."/>
            <person name="Cheng S.J."/>
            <person name="Richter R.A."/>
            <person name="Bruno V.M."/>
            <person name="Liu G."/>
            <person name="Beyhan S."/>
            <person name="Sundermann A.J."/>
            <person name="Mounaud S."/>
            <person name="Pasculle A.W."/>
            <person name="Nierman W.C."/>
            <person name="Driscoll E."/>
            <person name="Cumbie R."/>
            <person name="Clancy C.J."/>
            <person name="Dupont C.L."/>
        </authorList>
    </citation>
    <scope>NUCLEOTIDE SEQUENCE [LARGE SCALE GENOMIC DNA]</scope>
    <source>
        <strain evidence="2 3">GL24</strain>
    </source>
</reference>
<dbReference type="EMBL" id="JAANIU010001820">
    <property type="protein sequence ID" value="KAG1566215.1"/>
    <property type="molecule type" value="Genomic_DNA"/>
</dbReference>
<evidence type="ECO:0000256" key="1">
    <source>
        <dbReference type="SAM" id="MobiDB-lite"/>
    </source>
</evidence>
<dbReference type="AlphaFoldDB" id="A0A9P6YWZ4"/>
<name>A0A9P6YWZ4_9FUNG</name>
<organism evidence="2 3">
    <name type="scientific">Rhizopus delemar</name>
    <dbReference type="NCBI Taxonomy" id="936053"/>
    <lineage>
        <taxon>Eukaryota</taxon>
        <taxon>Fungi</taxon>
        <taxon>Fungi incertae sedis</taxon>
        <taxon>Mucoromycota</taxon>
        <taxon>Mucoromycotina</taxon>
        <taxon>Mucoromycetes</taxon>
        <taxon>Mucorales</taxon>
        <taxon>Mucorineae</taxon>
        <taxon>Rhizopodaceae</taxon>
        <taxon>Rhizopus</taxon>
    </lineage>
</organism>
<keyword evidence="3" id="KW-1185">Reference proteome</keyword>
<proteinExistence type="predicted"/>
<comment type="caution">
    <text evidence="2">The sequence shown here is derived from an EMBL/GenBank/DDBJ whole genome shotgun (WGS) entry which is preliminary data.</text>
</comment>
<evidence type="ECO:0000313" key="3">
    <source>
        <dbReference type="Proteomes" id="UP000740926"/>
    </source>
</evidence>
<gene>
    <name evidence="2" type="ORF">G6F50_009351</name>
</gene>
<accession>A0A9P6YWZ4</accession>